<dbReference type="PANTHER" id="PTHR43377:SF1">
    <property type="entry name" value="BILIVERDIN REDUCTASE A"/>
    <property type="match status" value="1"/>
</dbReference>
<dbReference type="Proteomes" id="UP000062973">
    <property type="component" value="Chromosome"/>
</dbReference>
<keyword evidence="4" id="KW-1185">Reference proteome</keyword>
<name>A0A076N861_AMYME</name>
<accession>A0A076N861</accession>
<dbReference type="HOGENOM" id="CLU_023194_1_2_11"/>
<dbReference type="RefSeq" id="WP_017985062.1">
    <property type="nucleotide sequence ID" value="NZ_AQUL01000001.1"/>
</dbReference>
<dbReference type="eggNOG" id="COG0673">
    <property type="taxonomic scope" value="Bacteria"/>
</dbReference>
<dbReference type="AlphaFoldDB" id="A0A076N861"/>
<dbReference type="Gene3D" id="3.30.360.10">
    <property type="entry name" value="Dihydrodipicolinate Reductase, domain 2"/>
    <property type="match status" value="1"/>
</dbReference>
<evidence type="ECO:0000259" key="1">
    <source>
        <dbReference type="Pfam" id="PF01408"/>
    </source>
</evidence>
<dbReference type="Pfam" id="PF01408">
    <property type="entry name" value="GFO_IDH_MocA"/>
    <property type="match status" value="1"/>
</dbReference>
<evidence type="ECO:0000313" key="4">
    <source>
        <dbReference type="Proteomes" id="UP000062973"/>
    </source>
</evidence>
<dbReference type="OrthoDB" id="9815825at2"/>
<dbReference type="EMBL" id="CP009110">
    <property type="protein sequence ID" value="AIJ26227.1"/>
    <property type="molecule type" value="Genomic_DNA"/>
</dbReference>
<dbReference type="PATRIC" id="fig|1068978.7.peg.6593"/>
<reference evidence="3 4" key="1">
    <citation type="submission" date="2014-07" db="EMBL/GenBank/DDBJ databases">
        <title>Whole Genome Sequence of the Amycolatopsis methanolica 239.</title>
        <authorList>
            <person name="Tang B."/>
        </authorList>
    </citation>
    <scope>NUCLEOTIDE SEQUENCE [LARGE SCALE GENOMIC DNA]</scope>
    <source>
        <strain evidence="3 4">239</strain>
    </source>
</reference>
<feature type="domain" description="Gfo/Idh/MocA-like oxidoreductase N-terminal" evidence="1">
    <location>
        <begin position="4"/>
        <end position="117"/>
    </location>
</feature>
<feature type="domain" description="GFO/IDH/MocA-like oxidoreductase" evidence="2">
    <location>
        <begin position="130"/>
        <end position="254"/>
    </location>
</feature>
<dbReference type="InterPro" id="IPR000683">
    <property type="entry name" value="Gfo/Idh/MocA-like_OxRdtase_N"/>
</dbReference>
<dbReference type="PANTHER" id="PTHR43377">
    <property type="entry name" value="BILIVERDIN REDUCTASE A"/>
    <property type="match status" value="1"/>
</dbReference>
<dbReference type="Gene3D" id="3.40.50.720">
    <property type="entry name" value="NAD(P)-binding Rossmann-like Domain"/>
    <property type="match status" value="1"/>
</dbReference>
<gene>
    <name evidence="3" type="ORF">AMETH_6135</name>
</gene>
<dbReference type="KEGG" id="amq:AMETH_6135"/>
<dbReference type="InterPro" id="IPR036291">
    <property type="entry name" value="NAD(P)-bd_dom_sf"/>
</dbReference>
<proteinExistence type="predicted"/>
<dbReference type="STRING" id="1068978.AMETH_6135"/>
<organism evidence="3 4">
    <name type="scientific">Amycolatopsis methanolica 239</name>
    <dbReference type="NCBI Taxonomy" id="1068978"/>
    <lineage>
        <taxon>Bacteria</taxon>
        <taxon>Bacillati</taxon>
        <taxon>Actinomycetota</taxon>
        <taxon>Actinomycetes</taxon>
        <taxon>Pseudonocardiales</taxon>
        <taxon>Pseudonocardiaceae</taxon>
        <taxon>Amycolatopsis</taxon>
        <taxon>Amycolatopsis methanolica group</taxon>
    </lineage>
</organism>
<dbReference type="GO" id="GO:0000166">
    <property type="term" value="F:nucleotide binding"/>
    <property type="evidence" value="ECO:0007669"/>
    <property type="project" value="InterPro"/>
</dbReference>
<dbReference type="InterPro" id="IPR051450">
    <property type="entry name" value="Gfo/Idh/MocA_Oxidoreductases"/>
</dbReference>
<sequence>MHEVRVGIVGAGIMGRAHAAALSDHPAAVVTAISSRTKESAQALAKTYHARSHPDHESLVADPEVDLVVVATPDHLHADVVVAAAEAGKHVLVEKPFTTSTVDADRALAAVRRAGVLGMTLFNHRWVPAYAQAQQRIAAGDLGKPVLAYARKNDTIHVPTKMIPWAAETTPAWFLSSHDIDLVSWLFDDVAVEVYANAVHGKLRELGVDTPDAVQAQVRYRGGAVATFEACWIYPDTFPTMTDSFVEVIGEQAVVHLDRKCEQIEIATERAFEYPRNLLLRTVHGRPAGAVRDALWHMVDCVRAGTAPLVTMESSRHVSAVLEAAHASIASGQPERVPAPVEAS</sequence>
<protein>
    <submittedName>
        <fullName evidence="3">Dehydrogenase-like protein</fullName>
    </submittedName>
</protein>
<dbReference type="Pfam" id="PF22725">
    <property type="entry name" value="GFO_IDH_MocA_C3"/>
    <property type="match status" value="1"/>
</dbReference>
<dbReference type="SUPFAM" id="SSF55347">
    <property type="entry name" value="Glyceraldehyde-3-phosphate dehydrogenase-like, C-terminal domain"/>
    <property type="match status" value="1"/>
</dbReference>
<evidence type="ECO:0000259" key="2">
    <source>
        <dbReference type="Pfam" id="PF22725"/>
    </source>
</evidence>
<dbReference type="SUPFAM" id="SSF51735">
    <property type="entry name" value="NAD(P)-binding Rossmann-fold domains"/>
    <property type="match status" value="1"/>
</dbReference>
<evidence type="ECO:0000313" key="3">
    <source>
        <dbReference type="EMBL" id="AIJ26227.1"/>
    </source>
</evidence>
<dbReference type="InterPro" id="IPR055170">
    <property type="entry name" value="GFO_IDH_MocA-like_dom"/>
</dbReference>